<dbReference type="GeneID" id="115877966"/>
<evidence type="ECO:0000313" key="7">
    <source>
        <dbReference type="Proteomes" id="UP000504635"/>
    </source>
</evidence>
<dbReference type="InterPro" id="IPR012677">
    <property type="entry name" value="Nucleotide-bd_a/b_plait_sf"/>
</dbReference>
<dbReference type="PANTHER" id="PTHR15608">
    <property type="entry name" value="SPLICING FACTOR U2AF-ASSOCIATED PROTEIN 2"/>
    <property type="match status" value="1"/>
</dbReference>
<dbReference type="AlphaFoldDB" id="A0A6J2XFW9"/>
<dbReference type="GO" id="GO:0000398">
    <property type="term" value="P:mRNA splicing, via spliceosome"/>
    <property type="evidence" value="ECO:0007669"/>
    <property type="project" value="UniProtKB-ARBA"/>
</dbReference>
<dbReference type="RefSeq" id="XP_030750177.1">
    <property type="nucleotide sequence ID" value="XM_030894317.1"/>
</dbReference>
<organism evidence="7 8">
    <name type="scientific">Sitophilus oryzae</name>
    <name type="common">Rice weevil</name>
    <name type="synonym">Curculio oryzae</name>
    <dbReference type="NCBI Taxonomy" id="7048"/>
    <lineage>
        <taxon>Eukaryota</taxon>
        <taxon>Metazoa</taxon>
        <taxon>Ecdysozoa</taxon>
        <taxon>Arthropoda</taxon>
        <taxon>Hexapoda</taxon>
        <taxon>Insecta</taxon>
        <taxon>Pterygota</taxon>
        <taxon>Neoptera</taxon>
        <taxon>Endopterygota</taxon>
        <taxon>Coleoptera</taxon>
        <taxon>Polyphaga</taxon>
        <taxon>Cucujiformia</taxon>
        <taxon>Curculionidae</taxon>
        <taxon>Dryophthorinae</taxon>
        <taxon>Sitophilus</taxon>
    </lineage>
</organism>
<keyword evidence="2" id="KW-0507">mRNA processing</keyword>
<dbReference type="OrthoDB" id="10258585at2759"/>
<keyword evidence="3" id="KW-0677">Repeat</keyword>
<proteinExistence type="inferred from homology"/>
<dbReference type="GO" id="GO:0003723">
    <property type="term" value="F:RNA binding"/>
    <property type="evidence" value="ECO:0007669"/>
    <property type="project" value="UniProtKB-KW"/>
</dbReference>
<keyword evidence="5" id="KW-0508">mRNA splicing</keyword>
<dbReference type="GO" id="GO:0005684">
    <property type="term" value="C:U2-type spliceosomal complex"/>
    <property type="evidence" value="ECO:0007669"/>
    <property type="project" value="TreeGrafter"/>
</dbReference>
<feature type="compositionally biased region" description="Basic and acidic residues" evidence="6">
    <location>
        <begin position="51"/>
        <end position="73"/>
    </location>
</feature>
<evidence type="ECO:0000256" key="2">
    <source>
        <dbReference type="ARBA" id="ARBA00022664"/>
    </source>
</evidence>
<dbReference type="PANTHER" id="PTHR15608:SF0">
    <property type="entry name" value="HIV TAT-SPECIFIC FACTOR 1"/>
    <property type="match status" value="1"/>
</dbReference>
<name>A0A6J2XFW9_SITOR</name>
<evidence type="ECO:0000256" key="4">
    <source>
        <dbReference type="ARBA" id="ARBA00022884"/>
    </source>
</evidence>
<dbReference type="GO" id="GO:0005686">
    <property type="term" value="C:U2 snRNP"/>
    <property type="evidence" value="ECO:0007669"/>
    <property type="project" value="TreeGrafter"/>
</dbReference>
<dbReference type="InterPro" id="IPR034393">
    <property type="entry name" value="TatSF1-like"/>
</dbReference>
<dbReference type="KEGG" id="soy:115877966"/>
<comment type="similarity">
    <text evidence="1">Belongs to the HTATSF1 family.</text>
</comment>
<evidence type="ECO:0000256" key="6">
    <source>
        <dbReference type="SAM" id="MobiDB-lite"/>
    </source>
</evidence>
<evidence type="ECO:0000256" key="5">
    <source>
        <dbReference type="ARBA" id="ARBA00023187"/>
    </source>
</evidence>
<keyword evidence="7" id="KW-1185">Reference proteome</keyword>
<dbReference type="FunFam" id="3.30.70.330:FF:000105">
    <property type="entry name" value="HIV Tat-specific factor 1 homolog"/>
    <property type="match status" value="2"/>
</dbReference>
<evidence type="ECO:0000256" key="1">
    <source>
        <dbReference type="ARBA" id="ARBA00007747"/>
    </source>
</evidence>
<keyword evidence="4" id="KW-0694">RNA-binding</keyword>
<gene>
    <name evidence="8" type="primary">LOC115877966</name>
</gene>
<feature type="region of interest" description="Disordered" evidence="6">
    <location>
        <begin position="1"/>
        <end position="73"/>
    </location>
</feature>
<accession>A0A6J2XFW9</accession>
<protein>
    <submittedName>
        <fullName evidence="8">HIV Tat-specific factor 1-like</fullName>
    </submittedName>
</protein>
<dbReference type="Gene3D" id="3.30.70.330">
    <property type="match status" value="2"/>
</dbReference>
<dbReference type="Proteomes" id="UP000504635">
    <property type="component" value="Unplaced"/>
</dbReference>
<dbReference type="InterPro" id="IPR035979">
    <property type="entry name" value="RBD_domain_sf"/>
</dbReference>
<evidence type="ECO:0000256" key="3">
    <source>
        <dbReference type="ARBA" id="ARBA00022737"/>
    </source>
</evidence>
<dbReference type="InParanoid" id="A0A6J2XFW9"/>
<dbReference type="SUPFAM" id="SSF54928">
    <property type="entry name" value="RNA-binding domain, RBD"/>
    <property type="match status" value="2"/>
</dbReference>
<evidence type="ECO:0000313" key="8">
    <source>
        <dbReference type="RefSeq" id="XP_030750177.1"/>
    </source>
</evidence>
<sequence length="424" mass="48685">MSELSEKLSEINPKDNTPPSLPNGSGPSGEQESFLGEKSQEASVPTSNLEGKAEEKNEESGNEDRDTDKNEWVPRRARRNVTYEFEDGTHHVYTDEEGLKFFWDRERNGWFPKVDDFMAHYQINYAFYNKTSTESKTDATSNLLEAAPPIKGEKRKTSEPTWTQRKVHRVMSDNDRFVIIKNLFEPSLFDHDVGLIVKFEQVLTEEIRKIGQVRKVMVYDREPEGVARVAMATTEEADQVVMMLNGGSFMKRRLTAKIWDGNTRYTRVILSSFYNKASTGSKTATSNLLEAAPPAESKTIKGEKRKISEPTWTQRKVIRVMSDNDRFVIIKNLFEPSLFDHDIDLMVKFEQVLTKEIRKIGKVRKVMVYDREPEGIARVAMGTTEEADQVVVMLNGGSFMKRRSTAEIWDGKTRIQIKYKEKNP</sequence>
<reference evidence="8" key="1">
    <citation type="submission" date="2025-08" db="UniProtKB">
        <authorList>
            <consortium name="RefSeq"/>
        </authorList>
    </citation>
    <scope>IDENTIFICATION</scope>
    <source>
        <tissue evidence="8">Gonads</tissue>
    </source>
</reference>
<feature type="compositionally biased region" description="Basic and acidic residues" evidence="6">
    <location>
        <begin position="1"/>
        <end position="13"/>
    </location>
</feature>